<gene>
    <name evidence="1" type="ORF">C493_06272</name>
</gene>
<keyword evidence="2" id="KW-1185">Reference proteome</keyword>
<sequence>MLETPYYAPRRCPHCETTLSNVQGVATCAECTWTDGER</sequence>
<accession>L9XBC9</accession>
<dbReference type="EMBL" id="AOHZ01000033">
    <property type="protein sequence ID" value="ELY58751.1"/>
    <property type="molecule type" value="Genomic_DNA"/>
</dbReference>
<dbReference type="eggNOG" id="arCOG13182">
    <property type="taxonomic scope" value="Archaea"/>
</dbReference>
<dbReference type="Proteomes" id="UP000011602">
    <property type="component" value="Unassembled WGS sequence"/>
</dbReference>
<organism evidence="1 2">
    <name type="scientific">Natronolimnohabitans innermongolicus JCM 12255</name>
    <dbReference type="NCBI Taxonomy" id="1227499"/>
    <lineage>
        <taxon>Archaea</taxon>
        <taxon>Methanobacteriati</taxon>
        <taxon>Methanobacteriota</taxon>
        <taxon>Stenosarchaea group</taxon>
        <taxon>Halobacteria</taxon>
        <taxon>Halobacteriales</taxon>
        <taxon>Natrialbaceae</taxon>
        <taxon>Natronolimnohabitans</taxon>
    </lineage>
</organism>
<name>L9XBC9_9EURY</name>
<evidence type="ECO:0000313" key="1">
    <source>
        <dbReference type="EMBL" id="ELY58751.1"/>
    </source>
</evidence>
<dbReference type="STRING" id="1227499.C493_06272"/>
<comment type="caution">
    <text evidence="1">The sequence shown here is derived from an EMBL/GenBank/DDBJ whole genome shotgun (WGS) entry which is preliminary data.</text>
</comment>
<proteinExistence type="predicted"/>
<dbReference type="AlphaFoldDB" id="L9XBC9"/>
<protein>
    <submittedName>
        <fullName evidence="1">Uncharacterized protein</fullName>
    </submittedName>
</protein>
<evidence type="ECO:0000313" key="2">
    <source>
        <dbReference type="Proteomes" id="UP000011602"/>
    </source>
</evidence>
<reference evidence="1 2" key="1">
    <citation type="journal article" date="2014" name="PLoS Genet.">
        <title>Phylogenetically driven sequencing of extremely halophilic archaea reveals strategies for static and dynamic osmo-response.</title>
        <authorList>
            <person name="Becker E.A."/>
            <person name="Seitzer P.M."/>
            <person name="Tritt A."/>
            <person name="Larsen D."/>
            <person name="Krusor M."/>
            <person name="Yao A.I."/>
            <person name="Wu D."/>
            <person name="Madern D."/>
            <person name="Eisen J.A."/>
            <person name="Darling A.E."/>
            <person name="Facciotti M.T."/>
        </authorList>
    </citation>
    <scope>NUCLEOTIDE SEQUENCE [LARGE SCALE GENOMIC DNA]</scope>
    <source>
        <strain evidence="1 2">JCM 12255</strain>
    </source>
</reference>